<keyword evidence="7" id="KW-0406">Ion transport</keyword>
<sequence>MALPSRLLPVATAGALVLTLAACGGGDEPDATPGGDTTEGSGTTGEPAAGGAEEGDGTLTLYSGRNEELVQPVLDAFTEETGIEVEVRYGDTAAMAAQILEEGDNSPAEVFLAQDAGALGAVSREGRLVALPQETLDLVPETYRSVDGDWVGLTGRSRVLVYNKDAVSEEELPQTVEELTGPEWTGRLGIAPTNASFQSFVTALRVLEGDDAAQTWLADLAANDPQIREKNGMIVADVDAGAIDAGLVNHYYLYELAEEQGVAPEELTAALHFFGAGDAGALVNISGIGLVDEQADGDAQALVDYLLSEAGQTYFVEETFEYPMIEGVGTPADLPPLEELETPEIDLNDLDDLQRTIEMITEAGLL</sequence>
<dbReference type="PIRSF" id="PIRSF002825">
    <property type="entry name" value="CfbpA"/>
    <property type="match status" value="1"/>
</dbReference>
<dbReference type="PANTHER" id="PTHR30006">
    <property type="entry name" value="THIAMINE-BINDING PERIPLASMIC PROTEIN-RELATED"/>
    <property type="match status" value="1"/>
</dbReference>
<dbReference type="InterPro" id="IPR006061">
    <property type="entry name" value="SBP_1_CS"/>
</dbReference>
<keyword evidence="4" id="KW-0479">Metal-binding</keyword>
<keyword evidence="2" id="KW-0813">Transport</keyword>
<evidence type="ECO:0000256" key="5">
    <source>
        <dbReference type="ARBA" id="ARBA00022729"/>
    </source>
</evidence>
<evidence type="ECO:0000256" key="2">
    <source>
        <dbReference type="ARBA" id="ARBA00022448"/>
    </source>
</evidence>
<dbReference type="SUPFAM" id="SSF53850">
    <property type="entry name" value="Periplasmic binding protein-like II"/>
    <property type="match status" value="1"/>
</dbReference>
<dbReference type="Proteomes" id="UP000662111">
    <property type="component" value="Unassembled WGS sequence"/>
</dbReference>
<evidence type="ECO:0000256" key="8">
    <source>
        <dbReference type="SAM" id="MobiDB-lite"/>
    </source>
</evidence>
<keyword evidence="5 9" id="KW-0732">Signal</keyword>
<evidence type="ECO:0000256" key="3">
    <source>
        <dbReference type="ARBA" id="ARBA00022496"/>
    </source>
</evidence>
<evidence type="ECO:0000256" key="7">
    <source>
        <dbReference type="ARBA" id="ARBA00023065"/>
    </source>
</evidence>
<comment type="similarity">
    <text evidence="1">Belongs to the bacterial solute-binding protein 1 family.</text>
</comment>
<dbReference type="PANTHER" id="PTHR30006:SF15">
    <property type="entry name" value="IRON-UTILIZATION PERIPLASMIC PROTEIN"/>
    <property type="match status" value="1"/>
</dbReference>
<dbReference type="RefSeq" id="WP_022922748.1">
    <property type="nucleotide sequence ID" value="NZ_BMLB01000004.1"/>
</dbReference>
<evidence type="ECO:0000256" key="6">
    <source>
        <dbReference type="ARBA" id="ARBA00023004"/>
    </source>
</evidence>
<proteinExistence type="inferred from homology"/>
<evidence type="ECO:0000256" key="4">
    <source>
        <dbReference type="ARBA" id="ARBA00022723"/>
    </source>
</evidence>
<dbReference type="PROSITE" id="PS01037">
    <property type="entry name" value="SBP_BACTERIAL_1"/>
    <property type="match status" value="1"/>
</dbReference>
<dbReference type="Gene3D" id="3.40.190.10">
    <property type="entry name" value="Periplasmic binding protein-like II"/>
    <property type="match status" value="2"/>
</dbReference>
<dbReference type="InterPro" id="IPR026045">
    <property type="entry name" value="Ferric-bd"/>
</dbReference>
<evidence type="ECO:0000313" key="11">
    <source>
        <dbReference type="Proteomes" id="UP000662111"/>
    </source>
</evidence>
<keyword evidence="3" id="KW-0410">Iron transport</keyword>
<dbReference type="Pfam" id="PF13343">
    <property type="entry name" value="SBP_bac_6"/>
    <property type="match status" value="1"/>
</dbReference>
<dbReference type="EMBL" id="BMLB01000004">
    <property type="protein sequence ID" value="GGK72781.1"/>
    <property type="molecule type" value="Genomic_DNA"/>
</dbReference>
<accession>A0ABQ2F9X3</accession>
<dbReference type="PROSITE" id="PS51257">
    <property type="entry name" value="PROKAR_LIPOPROTEIN"/>
    <property type="match status" value="1"/>
</dbReference>
<dbReference type="CDD" id="cd13543">
    <property type="entry name" value="PBP2_Fbp"/>
    <property type="match status" value="1"/>
</dbReference>
<organism evidence="10 11">
    <name type="scientific">Ornithinimicrobium pekingense</name>
    <dbReference type="NCBI Taxonomy" id="384677"/>
    <lineage>
        <taxon>Bacteria</taxon>
        <taxon>Bacillati</taxon>
        <taxon>Actinomycetota</taxon>
        <taxon>Actinomycetes</taxon>
        <taxon>Micrococcales</taxon>
        <taxon>Ornithinimicrobiaceae</taxon>
        <taxon>Ornithinimicrobium</taxon>
    </lineage>
</organism>
<evidence type="ECO:0000256" key="1">
    <source>
        <dbReference type="ARBA" id="ARBA00008520"/>
    </source>
</evidence>
<keyword evidence="11" id="KW-1185">Reference proteome</keyword>
<evidence type="ECO:0000313" key="10">
    <source>
        <dbReference type="EMBL" id="GGK72781.1"/>
    </source>
</evidence>
<feature type="signal peptide" evidence="9">
    <location>
        <begin position="1"/>
        <end position="24"/>
    </location>
</feature>
<feature type="compositionally biased region" description="Low complexity" evidence="8">
    <location>
        <begin position="32"/>
        <end position="57"/>
    </location>
</feature>
<feature type="chain" id="PRO_5045511290" evidence="9">
    <location>
        <begin position="25"/>
        <end position="366"/>
    </location>
</feature>
<gene>
    <name evidence="10" type="ORF">GCM10011509_21670</name>
</gene>
<feature type="region of interest" description="Disordered" evidence="8">
    <location>
        <begin position="26"/>
        <end position="57"/>
    </location>
</feature>
<keyword evidence="6" id="KW-0408">Iron</keyword>
<protein>
    <submittedName>
        <fullName evidence="10">Iron ABC transporter substrate-binding protein</fullName>
    </submittedName>
</protein>
<comment type="caution">
    <text evidence="10">The sequence shown here is derived from an EMBL/GenBank/DDBJ whole genome shotgun (WGS) entry which is preliminary data.</text>
</comment>
<reference evidence="11" key="1">
    <citation type="journal article" date="2019" name="Int. J. Syst. Evol. Microbiol.">
        <title>The Global Catalogue of Microorganisms (GCM) 10K type strain sequencing project: providing services to taxonomists for standard genome sequencing and annotation.</title>
        <authorList>
            <consortium name="The Broad Institute Genomics Platform"/>
            <consortium name="The Broad Institute Genome Sequencing Center for Infectious Disease"/>
            <person name="Wu L."/>
            <person name="Ma J."/>
        </authorList>
    </citation>
    <scope>NUCLEOTIDE SEQUENCE [LARGE SCALE GENOMIC DNA]</scope>
    <source>
        <strain evidence="11">CGMCC 1.5362</strain>
    </source>
</reference>
<name>A0ABQ2F9X3_9MICO</name>
<evidence type="ECO:0000256" key="9">
    <source>
        <dbReference type="SAM" id="SignalP"/>
    </source>
</evidence>